<name>A0A564WHN2_9PROT</name>
<evidence type="ECO:0000313" key="1">
    <source>
        <dbReference type="EMBL" id="VUX47821.1"/>
    </source>
</evidence>
<dbReference type="EMBL" id="UXAT02000052">
    <property type="protein sequence ID" value="VUX47821.1"/>
    <property type="molecule type" value="Genomic_DNA"/>
</dbReference>
<dbReference type="AlphaFoldDB" id="A0A564WHN2"/>
<organism evidence="1 2">
    <name type="scientific">Candidatus Defluviicoccus seviourii</name>
    <dbReference type="NCBI Taxonomy" id="2565273"/>
    <lineage>
        <taxon>Bacteria</taxon>
        <taxon>Pseudomonadati</taxon>
        <taxon>Pseudomonadota</taxon>
        <taxon>Alphaproteobacteria</taxon>
        <taxon>Rhodospirillales</taxon>
        <taxon>Rhodospirillaceae</taxon>
        <taxon>Defluviicoccus</taxon>
    </lineage>
</organism>
<sequence length="259" mass="29049">MAARPKTHDEIQAAQTIADHNPEAAQQARTDLDVKVSEIRSNHAEITGHEGRAQDSLYQMLAKTVGFVRMTQTKEGALRFKAMCADATPRVDPNSNTDINKNRFIPHIRFLFQDPKGVLPSAAYKWGQAVRYLIENNIDEGEVVETINTFTHKKKTKFVGLVAADTANHPTNRGSSDATEDKIYKIKRKCEDVELAEFEPETAPPTAAKMCLVLGELDKSGRVILRQFYDGDDLDKLVAKFAPKKEKKSKFEEMAEEVE</sequence>
<accession>A0A564WHN2</accession>
<comment type="caution">
    <text evidence="1">The sequence shown here is derived from an EMBL/GenBank/DDBJ whole genome shotgun (WGS) entry which is preliminary data.</text>
</comment>
<evidence type="ECO:0000313" key="2">
    <source>
        <dbReference type="Proteomes" id="UP000326641"/>
    </source>
</evidence>
<protein>
    <submittedName>
        <fullName evidence="1">Uncharacterized protein</fullName>
    </submittedName>
</protein>
<keyword evidence="2" id="KW-1185">Reference proteome</keyword>
<reference evidence="1" key="1">
    <citation type="submission" date="2018-11" db="EMBL/GenBank/DDBJ databases">
        <authorList>
            <person name="Onetto C."/>
        </authorList>
    </citation>
    <scope>NUCLEOTIDE SEQUENCE [LARGE SCALE GENOMIC DNA]</scope>
</reference>
<proteinExistence type="predicted"/>
<dbReference type="Proteomes" id="UP000326641">
    <property type="component" value="Unassembled WGS sequence"/>
</dbReference>
<gene>
    <name evidence="1" type="ORF">DF3PA_70142</name>
</gene>